<proteinExistence type="inferred from homology"/>
<feature type="domain" description="Kinesin motor" evidence="7">
    <location>
        <begin position="1"/>
        <end position="290"/>
    </location>
</feature>
<dbReference type="AlphaFoldDB" id="A0A0W8BZ32"/>
<keyword evidence="4" id="KW-0493">Microtubule</keyword>
<keyword evidence="2 4" id="KW-0067">ATP-binding</keyword>
<dbReference type="GO" id="GO:0003777">
    <property type="term" value="F:microtubule motor activity"/>
    <property type="evidence" value="ECO:0007669"/>
    <property type="project" value="InterPro"/>
</dbReference>
<gene>
    <name evidence="8" type="ORF">AM587_10012959</name>
</gene>
<evidence type="ECO:0000256" key="4">
    <source>
        <dbReference type="RuleBase" id="RU000394"/>
    </source>
</evidence>
<dbReference type="STRING" id="4790.A0A0W8BZ32"/>
<evidence type="ECO:0000259" key="7">
    <source>
        <dbReference type="PROSITE" id="PS50067"/>
    </source>
</evidence>
<dbReference type="GO" id="GO:0005875">
    <property type="term" value="C:microtubule associated complex"/>
    <property type="evidence" value="ECO:0007669"/>
    <property type="project" value="TreeGrafter"/>
</dbReference>
<feature type="region of interest" description="Disordered" evidence="6">
    <location>
        <begin position="405"/>
        <end position="450"/>
    </location>
</feature>
<comment type="caution">
    <text evidence="8">The sequence shown here is derived from an EMBL/GenBank/DDBJ whole genome shotgun (WGS) entry which is preliminary data.</text>
</comment>
<dbReference type="PANTHER" id="PTHR47969">
    <property type="entry name" value="CHROMOSOME-ASSOCIATED KINESIN KIF4A-RELATED"/>
    <property type="match status" value="1"/>
</dbReference>
<dbReference type="Gene3D" id="3.40.850.10">
    <property type="entry name" value="Kinesin motor domain"/>
    <property type="match status" value="1"/>
</dbReference>
<keyword evidence="4" id="KW-0505">Motor protein</keyword>
<dbReference type="OrthoDB" id="166620at2759"/>
<dbReference type="GO" id="GO:0051231">
    <property type="term" value="P:spindle elongation"/>
    <property type="evidence" value="ECO:0007669"/>
    <property type="project" value="TreeGrafter"/>
</dbReference>
<feature type="compositionally biased region" description="Basic and acidic residues" evidence="6">
    <location>
        <begin position="535"/>
        <end position="545"/>
    </location>
</feature>
<dbReference type="InterPro" id="IPR027417">
    <property type="entry name" value="P-loop_NTPase"/>
</dbReference>
<comment type="caution">
    <text evidence="3">Lacks conserved residue(s) required for the propagation of feature annotation.</text>
</comment>
<evidence type="ECO:0000256" key="2">
    <source>
        <dbReference type="ARBA" id="ARBA00022840"/>
    </source>
</evidence>
<comment type="similarity">
    <text evidence="3 4">Belongs to the TRAFAC class myosin-kinesin ATPase superfamily. Kinesin family.</text>
</comment>
<reference evidence="8 9" key="1">
    <citation type="submission" date="2015-11" db="EMBL/GenBank/DDBJ databases">
        <title>Genomes and virulence difference between two physiological races of Phytophthora nicotianae.</title>
        <authorList>
            <person name="Liu H."/>
            <person name="Ma X."/>
            <person name="Yu H."/>
            <person name="Fang D."/>
            <person name="Li Y."/>
            <person name="Wang X."/>
            <person name="Wang W."/>
            <person name="Dong Y."/>
            <person name="Xiao B."/>
        </authorList>
    </citation>
    <scope>NUCLEOTIDE SEQUENCE [LARGE SCALE GENOMIC DNA]</scope>
    <source>
        <strain evidence="9">race 0</strain>
    </source>
</reference>
<feature type="region of interest" description="Disordered" evidence="6">
    <location>
        <begin position="522"/>
        <end position="560"/>
    </location>
</feature>
<keyword evidence="5" id="KW-0175">Coiled coil</keyword>
<dbReference type="PROSITE" id="PS50067">
    <property type="entry name" value="KINESIN_MOTOR_2"/>
    <property type="match status" value="1"/>
</dbReference>
<protein>
    <recommendedName>
        <fullName evidence="4">Kinesin-like protein</fullName>
    </recommendedName>
</protein>
<feature type="compositionally biased region" description="Basic and acidic residues" evidence="6">
    <location>
        <begin position="435"/>
        <end position="450"/>
    </location>
</feature>
<dbReference type="PROSITE" id="PS00411">
    <property type="entry name" value="KINESIN_MOTOR_1"/>
    <property type="match status" value="1"/>
</dbReference>
<dbReference type="GO" id="GO:0005874">
    <property type="term" value="C:microtubule"/>
    <property type="evidence" value="ECO:0007669"/>
    <property type="project" value="UniProtKB-KW"/>
</dbReference>
<evidence type="ECO:0000256" key="6">
    <source>
        <dbReference type="SAM" id="MobiDB-lite"/>
    </source>
</evidence>
<dbReference type="EMBL" id="LNFO01005644">
    <property type="protein sequence ID" value="KUF77101.1"/>
    <property type="molecule type" value="Genomic_DNA"/>
</dbReference>
<dbReference type="GO" id="GO:0008017">
    <property type="term" value="F:microtubule binding"/>
    <property type="evidence" value="ECO:0007669"/>
    <property type="project" value="InterPro"/>
</dbReference>
<evidence type="ECO:0000256" key="5">
    <source>
        <dbReference type="SAM" id="Coils"/>
    </source>
</evidence>
<keyword evidence="1 4" id="KW-0547">Nucleotide-binding</keyword>
<feature type="compositionally biased region" description="Polar residues" evidence="6">
    <location>
        <begin position="546"/>
        <end position="555"/>
    </location>
</feature>
<evidence type="ECO:0000256" key="3">
    <source>
        <dbReference type="PROSITE-ProRule" id="PRU00283"/>
    </source>
</evidence>
<dbReference type="GO" id="GO:0007018">
    <property type="term" value="P:microtubule-based movement"/>
    <property type="evidence" value="ECO:0007669"/>
    <property type="project" value="InterPro"/>
</dbReference>
<dbReference type="SMART" id="SM00129">
    <property type="entry name" value="KISc"/>
    <property type="match status" value="1"/>
</dbReference>
<accession>A0A0W8BZ32</accession>
<dbReference type="InterPro" id="IPR027640">
    <property type="entry name" value="Kinesin-like_fam"/>
</dbReference>
<dbReference type="GO" id="GO:0005524">
    <property type="term" value="F:ATP binding"/>
    <property type="evidence" value="ECO:0007669"/>
    <property type="project" value="UniProtKB-KW"/>
</dbReference>
<feature type="compositionally biased region" description="Polar residues" evidence="6">
    <location>
        <begin position="610"/>
        <end position="643"/>
    </location>
</feature>
<sequence length="687" mass="77175">MSGLQRDESVDIDVASPVPVNNGVVPRSVERLFAEIEREKRGSGGTLFSVYCSFIEIYNEKIFDILSPEVIPVNGNKSPDAKAVATKGSTTQRARWNSSLSAKDAKGLQIRQKLDGSVFVDGMTSRNVTNKAELLQAFREGSQHREVRDNLYNQFSSRGHAVFQITLRKILANDGSSKINAKKTRLSRLFFVDLAGSEKWHVNGSDLTDKYATELASINKSLSALTNCVMALTQKERSHVPFRDSVLTRLLQPCLQGSGRTAFIVTISPSKACLEESFATLRFAERLKAIRCRPVRRSLFSNEMLGEQRLYYERQIQAMRAEVNRLRELLRKANQKPSEAAGSSSNAALVEENRRLKELLLQAERSRIDRNERSNNKNGKTIIAGGAIVKMSPQQFSARQMLKHTLSKGEEESNVTRQLRQDRQRNNTTDQLVDDTSHNQRKMGDQPRDRLTTLENQLQSKEARLNWMLEALIQEILVRSYRILIELVFSVALTLTSLIAVRPTVTRSWAVETRLRRQLVAVPPPLRDTQPDSGSGDRDEEKLNNHVETNNSAANQRKAEPVKRILPVLVESPPGSSRTDLTVDRHLASRQHVRHYTPSPPSESLSPTEQITAGNRRNRVNTIARSQPTGRSEPTTSSEQVKASSILKMVGSGSGDASGKTRGEIIEEYKRVRRVELEAMMRTMVQK</sequence>
<feature type="coiled-coil region" evidence="5">
    <location>
        <begin position="316"/>
        <end position="369"/>
    </location>
</feature>
<dbReference type="InterPro" id="IPR036961">
    <property type="entry name" value="Kinesin_motor_dom_sf"/>
</dbReference>
<dbReference type="InterPro" id="IPR019821">
    <property type="entry name" value="Kinesin_motor_CS"/>
</dbReference>
<evidence type="ECO:0000313" key="9">
    <source>
        <dbReference type="Proteomes" id="UP000052943"/>
    </source>
</evidence>
<evidence type="ECO:0000256" key="1">
    <source>
        <dbReference type="ARBA" id="ARBA00022741"/>
    </source>
</evidence>
<dbReference type="SUPFAM" id="SSF52540">
    <property type="entry name" value="P-loop containing nucleoside triphosphate hydrolases"/>
    <property type="match status" value="1"/>
</dbReference>
<dbReference type="PRINTS" id="PR00380">
    <property type="entry name" value="KINESINHEAVY"/>
</dbReference>
<dbReference type="Proteomes" id="UP000052943">
    <property type="component" value="Unassembled WGS sequence"/>
</dbReference>
<evidence type="ECO:0000313" key="8">
    <source>
        <dbReference type="EMBL" id="KUF77101.1"/>
    </source>
</evidence>
<dbReference type="Pfam" id="PF00225">
    <property type="entry name" value="Kinesin"/>
    <property type="match status" value="1"/>
</dbReference>
<dbReference type="PANTHER" id="PTHR47969:SF29">
    <property type="entry name" value="KINESIN-LIKE PROTEIN"/>
    <property type="match status" value="1"/>
</dbReference>
<dbReference type="InterPro" id="IPR001752">
    <property type="entry name" value="Kinesin_motor_dom"/>
</dbReference>
<dbReference type="GO" id="GO:0007052">
    <property type="term" value="P:mitotic spindle organization"/>
    <property type="evidence" value="ECO:0007669"/>
    <property type="project" value="TreeGrafter"/>
</dbReference>
<feature type="region of interest" description="Disordered" evidence="6">
    <location>
        <begin position="592"/>
        <end position="660"/>
    </location>
</feature>
<organism evidence="8 9">
    <name type="scientific">Phytophthora nicotianae</name>
    <name type="common">Potato buckeye rot agent</name>
    <name type="synonym">Phytophthora parasitica</name>
    <dbReference type="NCBI Taxonomy" id="4792"/>
    <lineage>
        <taxon>Eukaryota</taxon>
        <taxon>Sar</taxon>
        <taxon>Stramenopiles</taxon>
        <taxon>Oomycota</taxon>
        <taxon>Peronosporomycetes</taxon>
        <taxon>Peronosporales</taxon>
        <taxon>Peronosporaceae</taxon>
        <taxon>Phytophthora</taxon>
    </lineage>
</organism>
<name>A0A0W8BZ32_PHYNI</name>